<feature type="transmembrane region" description="Helical" evidence="6">
    <location>
        <begin position="140"/>
        <end position="168"/>
    </location>
</feature>
<evidence type="ECO:0000256" key="3">
    <source>
        <dbReference type="ARBA" id="ARBA00022692"/>
    </source>
</evidence>
<dbReference type="PANTHER" id="PTHR30213">
    <property type="entry name" value="INNER MEMBRANE PROTEIN YHJD"/>
    <property type="match status" value="1"/>
</dbReference>
<organism evidence="7 8">
    <name type="scientific">Candidatus Vogelbacteria bacterium RIFOXYD1_FULL_46_19</name>
    <dbReference type="NCBI Taxonomy" id="1802439"/>
    <lineage>
        <taxon>Bacteria</taxon>
        <taxon>Candidatus Vogeliibacteriota</taxon>
    </lineage>
</organism>
<dbReference type="STRING" id="1802439.A2589_00805"/>
<protein>
    <submittedName>
        <fullName evidence="7">Uncharacterized protein</fullName>
    </submittedName>
</protein>
<evidence type="ECO:0000313" key="8">
    <source>
        <dbReference type="Proteomes" id="UP000177838"/>
    </source>
</evidence>
<feature type="transmembrane region" description="Helical" evidence="6">
    <location>
        <begin position="20"/>
        <end position="46"/>
    </location>
</feature>
<evidence type="ECO:0000313" key="7">
    <source>
        <dbReference type="EMBL" id="OHA59394.1"/>
    </source>
</evidence>
<dbReference type="AlphaFoldDB" id="A0A1G2QFL3"/>
<dbReference type="Proteomes" id="UP000177838">
    <property type="component" value="Unassembled WGS sequence"/>
</dbReference>
<dbReference type="InterPro" id="IPR017039">
    <property type="entry name" value="Virul_fac_BrkB"/>
</dbReference>
<dbReference type="PIRSF" id="PIRSF035875">
    <property type="entry name" value="RNase_BN"/>
    <property type="match status" value="1"/>
</dbReference>
<dbReference type="Pfam" id="PF03631">
    <property type="entry name" value="Virul_fac_BrkB"/>
    <property type="match status" value="1"/>
</dbReference>
<gene>
    <name evidence="7" type="ORF">A2589_00805</name>
</gene>
<comment type="caution">
    <text evidence="7">The sequence shown here is derived from an EMBL/GenBank/DDBJ whole genome shotgun (WGS) entry which is preliminary data.</text>
</comment>
<evidence type="ECO:0000256" key="5">
    <source>
        <dbReference type="ARBA" id="ARBA00023136"/>
    </source>
</evidence>
<comment type="subcellular location">
    <subcellularLocation>
        <location evidence="1">Cell membrane</location>
        <topology evidence="1">Multi-pass membrane protein</topology>
    </subcellularLocation>
</comment>
<reference evidence="7 8" key="1">
    <citation type="journal article" date="2016" name="Nat. Commun.">
        <title>Thousands of microbial genomes shed light on interconnected biogeochemical processes in an aquifer system.</title>
        <authorList>
            <person name="Anantharaman K."/>
            <person name="Brown C.T."/>
            <person name="Hug L.A."/>
            <person name="Sharon I."/>
            <person name="Castelle C.J."/>
            <person name="Probst A.J."/>
            <person name="Thomas B.C."/>
            <person name="Singh A."/>
            <person name="Wilkins M.J."/>
            <person name="Karaoz U."/>
            <person name="Brodie E.L."/>
            <person name="Williams K.H."/>
            <person name="Hubbard S.S."/>
            <person name="Banfield J.F."/>
        </authorList>
    </citation>
    <scope>NUCLEOTIDE SEQUENCE [LARGE SCALE GENOMIC DNA]</scope>
</reference>
<dbReference type="GO" id="GO:0005886">
    <property type="term" value="C:plasma membrane"/>
    <property type="evidence" value="ECO:0007669"/>
    <property type="project" value="UniProtKB-SubCell"/>
</dbReference>
<accession>A0A1G2QFL3</accession>
<keyword evidence="4 6" id="KW-1133">Transmembrane helix</keyword>
<feature type="transmembrane region" description="Helical" evidence="6">
    <location>
        <begin position="180"/>
        <end position="200"/>
    </location>
</feature>
<evidence type="ECO:0000256" key="4">
    <source>
        <dbReference type="ARBA" id="ARBA00022989"/>
    </source>
</evidence>
<dbReference type="EMBL" id="MHTK01000006">
    <property type="protein sequence ID" value="OHA59394.1"/>
    <property type="molecule type" value="Genomic_DNA"/>
</dbReference>
<dbReference type="PANTHER" id="PTHR30213:SF1">
    <property type="entry name" value="INNER MEMBRANE PROTEIN YHJD"/>
    <property type="match status" value="1"/>
</dbReference>
<sequence length="287" mass="31799">MSSLINFGQQLARHLKGDSVSLYAAAIAYYTVFSLVPTLVIATVIASLTLGRERGSGALSELVETYFGQSGLTFFNKAAESLATAQLGGILTVVGILVLIYGAVNLFKHLQHAFSLIFNFTTETEEDLVQAVINRHSRSVIYLAILLLLILVLAIVNVTANVLVHWFVDWLWFNLPPITLSIVNYLIMTLVAIFILTFIYRLTSLKRLTWKNAWCGGTVGGILFALINSILGWYISISIVVPIYGAASFLVIFLLWSYYMALSILIGAEVGKILECRYPKHRQKVCL</sequence>
<keyword evidence="3 6" id="KW-0812">Transmembrane</keyword>
<name>A0A1G2QFL3_9BACT</name>
<evidence type="ECO:0000256" key="2">
    <source>
        <dbReference type="ARBA" id="ARBA00022475"/>
    </source>
</evidence>
<keyword evidence="5 6" id="KW-0472">Membrane</keyword>
<keyword evidence="2" id="KW-1003">Cell membrane</keyword>
<feature type="transmembrane region" description="Helical" evidence="6">
    <location>
        <begin position="241"/>
        <end position="268"/>
    </location>
</feature>
<evidence type="ECO:0000256" key="6">
    <source>
        <dbReference type="SAM" id="Phobius"/>
    </source>
</evidence>
<feature type="transmembrane region" description="Helical" evidence="6">
    <location>
        <begin position="85"/>
        <end position="107"/>
    </location>
</feature>
<evidence type="ECO:0000256" key="1">
    <source>
        <dbReference type="ARBA" id="ARBA00004651"/>
    </source>
</evidence>
<proteinExistence type="predicted"/>
<feature type="transmembrane region" description="Helical" evidence="6">
    <location>
        <begin position="212"/>
        <end position="235"/>
    </location>
</feature>